<sequence>MRALVWHGTQDIRRDTVSDPQIEHERDAIIKITACAICGSDPHLCDHVMPGRKSGDIMGHERMSEVVETGRGVGGALKEGDRIVVAIRGASRGATRDFVIAKGFRSSDALNRFKA</sequence>
<keyword evidence="6" id="KW-1185">Reference proteome</keyword>
<reference evidence="5 6" key="1">
    <citation type="submission" date="2019-09" db="EMBL/GenBank/DDBJ databases">
        <title>YIM 132548 draft genome.</title>
        <authorList>
            <person name="Jiang L."/>
        </authorList>
    </citation>
    <scope>NUCLEOTIDE SEQUENCE [LARGE SCALE GENOMIC DNA]</scope>
    <source>
        <strain evidence="5 6">YIM 132548</strain>
    </source>
</reference>
<dbReference type="GO" id="GO:0046872">
    <property type="term" value="F:metal ion binding"/>
    <property type="evidence" value="ECO:0007669"/>
    <property type="project" value="UniProtKB-KW"/>
</dbReference>
<dbReference type="SUPFAM" id="SSF50129">
    <property type="entry name" value="GroES-like"/>
    <property type="match status" value="1"/>
</dbReference>
<keyword evidence="3" id="KW-0862">Zinc</keyword>
<evidence type="ECO:0000313" key="6">
    <source>
        <dbReference type="Proteomes" id="UP000441523"/>
    </source>
</evidence>
<dbReference type="PANTHER" id="PTHR42813">
    <property type="entry name" value="ZINC-TYPE ALCOHOL DEHYDROGENASE-LIKE"/>
    <property type="match status" value="1"/>
</dbReference>
<keyword evidence="2" id="KW-0479">Metal-binding</keyword>
<feature type="domain" description="Alcohol dehydrogenase-like N-terminal" evidence="4">
    <location>
        <begin position="25"/>
        <end position="87"/>
    </location>
</feature>
<name>A0A6N6N164_9HYPH</name>
<proteinExistence type="predicted"/>
<evidence type="ECO:0000256" key="3">
    <source>
        <dbReference type="ARBA" id="ARBA00022833"/>
    </source>
</evidence>
<organism evidence="5 6">
    <name type="scientific">Methylobacterium planeticum</name>
    <dbReference type="NCBI Taxonomy" id="2615211"/>
    <lineage>
        <taxon>Bacteria</taxon>
        <taxon>Pseudomonadati</taxon>
        <taxon>Pseudomonadota</taxon>
        <taxon>Alphaproteobacteria</taxon>
        <taxon>Hyphomicrobiales</taxon>
        <taxon>Methylobacteriaceae</taxon>
        <taxon>Methylobacterium</taxon>
    </lineage>
</organism>
<evidence type="ECO:0000313" key="5">
    <source>
        <dbReference type="EMBL" id="KAB1076332.1"/>
    </source>
</evidence>
<evidence type="ECO:0000256" key="2">
    <source>
        <dbReference type="ARBA" id="ARBA00022723"/>
    </source>
</evidence>
<dbReference type="InterPro" id="IPR013154">
    <property type="entry name" value="ADH-like_N"/>
</dbReference>
<dbReference type="PANTHER" id="PTHR42813:SF2">
    <property type="entry name" value="DEHYDROGENASE, ZINC-CONTAINING, PUTATIVE (AFU_ORTHOLOGUE AFUA_2G02810)-RELATED"/>
    <property type="match status" value="1"/>
</dbReference>
<comment type="cofactor">
    <cofactor evidence="1">
        <name>Zn(2+)</name>
        <dbReference type="ChEBI" id="CHEBI:29105"/>
    </cofactor>
</comment>
<gene>
    <name evidence="5" type="ORF">F6X51_01200</name>
</gene>
<dbReference type="EMBL" id="VZZJ01000001">
    <property type="protein sequence ID" value="KAB1076332.1"/>
    <property type="molecule type" value="Genomic_DNA"/>
</dbReference>
<dbReference type="InterPro" id="IPR011032">
    <property type="entry name" value="GroES-like_sf"/>
</dbReference>
<dbReference type="Gene3D" id="3.90.180.10">
    <property type="entry name" value="Medium-chain alcohol dehydrogenases, catalytic domain"/>
    <property type="match status" value="1"/>
</dbReference>
<accession>A0A6N6N164</accession>
<dbReference type="Pfam" id="PF08240">
    <property type="entry name" value="ADH_N"/>
    <property type="match status" value="1"/>
</dbReference>
<comment type="caution">
    <text evidence="5">The sequence shown here is derived from an EMBL/GenBank/DDBJ whole genome shotgun (WGS) entry which is preliminary data.</text>
</comment>
<evidence type="ECO:0000259" key="4">
    <source>
        <dbReference type="Pfam" id="PF08240"/>
    </source>
</evidence>
<protein>
    <submittedName>
        <fullName evidence="5">Alcohol dehydrogenase catalytic domain-containing protein</fullName>
    </submittedName>
</protein>
<evidence type="ECO:0000256" key="1">
    <source>
        <dbReference type="ARBA" id="ARBA00001947"/>
    </source>
</evidence>
<dbReference type="AlphaFoldDB" id="A0A6N6N164"/>
<dbReference type="Proteomes" id="UP000441523">
    <property type="component" value="Unassembled WGS sequence"/>
</dbReference>